<dbReference type="InterPro" id="IPR000086">
    <property type="entry name" value="NUDIX_hydrolase_dom"/>
</dbReference>
<evidence type="ECO:0000313" key="3">
    <source>
        <dbReference type="Proteomes" id="UP000003704"/>
    </source>
</evidence>
<accession>I8T786</accession>
<dbReference type="InterPro" id="IPR041516">
    <property type="entry name" value="LACTB2_WH"/>
</dbReference>
<comment type="caution">
    <text evidence="2">The sequence shown here is derived from an EMBL/GenBank/DDBJ whole genome shotgun (WGS) entry which is preliminary data.</text>
</comment>
<dbReference type="Proteomes" id="UP000003704">
    <property type="component" value="Unassembled WGS sequence"/>
</dbReference>
<dbReference type="PROSITE" id="PS51462">
    <property type="entry name" value="NUDIX"/>
    <property type="match status" value="1"/>
</dbReference>
<dbReference type="AlphaFoldDB" id="I8T786"/>
<dbReference type="Gene3D" id="3.60.15.10">
    <property type="entry name" value="Ribonuclease Z/Hydroxyacylglutathione hydrolase-like"/>
    <property type="match status" value="1"/>
</dbReference>
<dbReference type="SUPFAM" id="SSF56281">
    <property type="entry name" value="Metallo-hydrolase/oxidoreductase"/>
    <property type="match status" value="1"/>
</dbReference>
<dbReference type="InterPro" id="IPR015797">
    <property type="entry name" value="NUDIX_hydrolase-like_dom_sf"/>
</dbReference>
<organism evidence="2 3">
    <name type="scientific">Hydrocarboniphaga effusa AP103</name>
    <dbReference type="NCBI Taxonomy" id="1172194"/>
    <lineage>
        <taxon>Bacteria</taxon>
        <taxon>Pseudomonadati</taxon>
        <taxon>Pseudomonadota</taxon>
        <taxon>Gammaproteobacteria</taxon>
        <taxon>Nevskiales</taxon>
        <taxon>Nevskiaceae</taxon>
        <taxon>Hydrocarboniphaga</taxon>
    </lineage>
</organism>
<dbReference type="Gene3D" id="3.90.79.10">
    <property type="entry name" value="Nucleoside Triphosphate Pyrophosphohydrolase"/>
    <property type="match status" value="2"/>
</dbReference>
<evidence type="ECO:0000313" key="2">
    <source>
        <dbReference type="EMBL" id="EIT69820.1"/>
    </source>
</evidence>
<proteinExistence type="predicted"/>
<evidence type="ECO:0000259" key="1">
    <source>
        <dbReference type="PROSITE" id="PS51462"/>
    </source>
</evidence>
<reference evidence="2 3" key="1">
    <citation type="journal article" date="2012" name="J. Bacteriol.">
        <title>Genome Sequence of n-Alkane-Degrading Hydrocarboniphaga effusa Strain AP103T (ATCC BAA-332T).</title>
        <authorList>
            <person name="Chang H.K."/>
            <person name="Zylstra G.J."/>
            <person name="Chae J.C."/>
        </authorList>
    </citation>
    <scope>NUCLEOTIDE SEQUENCE [LARGE SCALE GENOMIC DNA]</scope>
    <source>
        <strain evidence="2 3">AP103</strain>
    </source>
</reference>
<name>I8T786_9GAMM</name>
<dbReference type="Gene3D" id="1.10.10.10">
    <property type="entry name" value="Winged helix-like DNA-binding domain superfamily/Winged helix DNA-binding domain"/>
    <property type="match status" value="1"/>
</dbReference>
<dbReference type="GO" id="GO:0003824">
    <property type="term" value="F:catalytic activity"/>
    <property type="evidence" value="ECO:0007669"/>
    <property type="project" value="UniProtKB-ARBA"/>
</dbReference>
<dbReference type="InterPro" id="IPR036388">
    <property type="entry name" value="WH-like_DNA-bd_sf"/>
</dbReference>
<dbReference type="OrthoDB" id="9788263at2"/>
<dbReference type="Pfam" id="PF00753">
    <property type="entry name" value="Lactamase_B"/>
    <property type="match status" value="1"/>
</dbReference>
<dbReference type="InterPro" id="IPR036866">
    <property type="entry name" value="RibonucZ/Hydroxyglut_hydro"/>
</dbReference>
<dbReference type="SMART" id="SM00849">
    <property type="entry name" value="Lactamase_B"/>
    <property type="match status" value="1"/>
</dbReference>
<dbReference type="InterPro" id="IPR050662">
    <property type="entry name" value="Sec-metab_biosynth-thioest"/>
</dbReference>
<keyword evidence="3" id="KW-1185">Reference proteome</keyword>
<dbReference type="Pfam" id="PF17778">
    <property type="entry name" value="WHD_BLACT"/>
    <property type="match status" value="1"/>
</dbReference>
<dbReference type="RefSeq" id="WP_007186341.1">
    <property type="nucleotide sequence ID" value="NZ_AKGD01000002.1"/>
</dbReference>
<feature type="domain" description="Nudix hydrolase" evidence="1">
    <location>
        <begin position="3"/>
        <end position="157"/>
    </location>
</feature>
<dbReference type="SUPFAM" id="SSF55811">
    <property type="entry name" value="Nudix"/>
    <property type="match status" value="1"/>
</dbReference>
<dbReference type="PANTHER" id="PTHR23131">
    <property type="entry name" value="ENDORIBONUCLEASE LACTB2"/>
    <property type="match status" value="1"/>
</dbReference>
<dbReference type="STRING" id="1172194.WQQ_34020"/>
<dbReference type="PANTHER" id="PTHR23131:SF0">
    <property type="entry name" value="ENDORIBONUCLEASE LACTB2"/>
    <property type="match status" value="1"/>
</dbReference>
<protein>
    <recommendedName>
        <fullName evidence="1">Nudix hydrolase domain-containing protein</fullName>
    </recommendedName>
</protein>
<gene>
    <name evidence="2" type="ORF">WQQ_34020</name>
</gene>
<sequence>MPAPIDSVTALLMHDGELFLALRHPALQTFAGHQAFPGGKVDPEDTDGAAFEHPVFDGIDARLARALCRELKEELDFDLVQFADEGGVRSISACGHALTPMHIPRRFNTHFFAVHLERRPDFVLHQPEAISSKWASAQDWLSEFERGQFIIAPPTIASIRALARDPQCGHMGNLVAVAPEGQLMAIESVAGLIQIPVRSHTLPPAEHTNCYVTGELPGQRLAIDPSPCDDAELDRLSATLLAQGVNALLITHHHPDHHERADALARRHGWPILMSARTAQRIRDRKGAAFFEGIELQLVGEGDGVASWHEEPIRVLEIPGHDDGQIALMTSQRTWCIVGDLIQGIGTVVIAKPEGDMRQYFDSMQRIIDLAPLSIFPSHGQGLGGTFRLEETLRHRKLREEHILRLHREGNSVQQMLDAIYVGVDPRLLPLARKNIESHLEKLEAEGLLSG</sequence>
<dbReference type="EMBL" id="AKGD01000002">
    <property type="protein sequence ID" value="EIT69820.1"/>
    <property type="molecule type" value="Genomic_DNA"/>
</dbReference>
<dbReference type="InterPro" id="IPR001279">
    <property type="entry name" value="Metallo-B-lactamas"/>
</dbReference>